<dbReference type="InterPro" id="IPR002649">
    <property type="entry name" value="tRNA_m1G_MeTrfase_TrmD"/>
</dbReference>
<comment type="function">
    <text evidence="1 15 16">Specifically methylates guanosine-37 in various tRNAs.</text>
</comment>
<feature type="binding site" evidence="15">
    <location>
        <begin position="157"/>
        <end position="162"/>
    </location>
    <ligand>
        <name>S-adenosyl-L-methionine</name>
        <dbReference type="ChEBI" id="CHEBI:59789"/>
    </ligand>
</feature>
<dbReference type="EC" id="2.1.1.228" evidence="5 15"/>
<evidence type="ECO:0000256" key="5">
    <source>
        <dbReference type="ARBA" id="ARBA00012807"/>
    </source>
</evidence>
<evidence type="ECO:0000313" key="20">
    <source>
        <dbReference type="Proteomes" id="UP000631576"/>
    </source>
</evidence>
<comment type="caution">
    <text evidence="19">The sequence shown here is derived from an EMBL/GenBank/DDBJ whole genome shotgun (WGS) entry which is preliminary data.</text>
</comment>
<keyword evidence="8 15" id="KW-0489">Methyltransferase</keyword>
<dbReference type="GO" id="GO:0032259">
    <property type="term" value="P:methylation"/>
    <property type="evidence" value="ECO:0007669"/>
    <property type="project" value="UniProtKB-KW"/>
</dbReference>
<dbReference type="RefSeq" id="WP_186865159.1">
    <property type="nucleotide sequence ID" value="NZ_JACOPE010000001.1"/>
</dbReference>
<evidence type="ECO:0000256" key="17">
    <source>
        <dbReference type="SAM" id="MobiDB-lite"/>
    </source>
</evidence>
<evidence type="ECO:0000256" key="3">
    <source>
        <dbReference type="ARBA" id="ARBA00007630"/>
    </source>
</evidence>
<dbReference type="PANTHER" id="PTHR46417">
    <property type="entry name" value="TRNA (GUANINE-N(1)-)-METHYLTRANSFERASE"/>
    <property type="match status" value="1"/>
</dbReference>
<dbReference type="InterPro" id="IPR029026">
    <property type="entry name" value="tRNA_m1G_MTases_N"/>
</dbReference>
<dbReference type="SUPFAM" id="SSF75217">
    <property type="entry name" value="alpha/beta knot"/>
    <property type="match status" value="1"/>
</dbReference>
<keyword evidence="11 15" id="KW-0819">tRNA processing</keyword>
<evidence type="ECO:0000256" key="4">
    <source>
        <dbReference type="ARBA" id="ARBA00011738"/>
    </source>
</evidence>
<evidence type="ECO:0000256" key="7">
    <source>
        <dbReference type="ARBA" id="ARBA00022490"/>
    </source>
</evidence>
<comment type="catalytic activity">
    <reaction evidence="14 15 16">
        <text>guanosine(37) in tRNA + S-adenosyl-L-methionine = N(1)-methylguanosine(37) in tRNA + S-adenosyl-L-homocysteine + H(+)</text>
        <dbReference type="Rhea" id="RHEA:36899"/>
        <dbReference type="Rhea" id="RHEA-COMP:10145"/>
        <dbReference type="Rhea" id="RHEA-COMP:10147"/>
        <dbReference type="ChEBI" id="CHEBI:15378"/>
        <dbReference type="ChEBI" id="CHEBI:57856"/>
        <dbReference type="ChEBI" id="CHEBI:59789"/>
        <dbReference type="ChEBI" id="CHEBI:73542"/>
        <dbReference type="ChEBI" id="CHEBI:74269"/>
        <dbReference type="EC" id="2.1.1.228"/>
    </reaction>
</comment>
<dbReference type="PIRSF" id="PIRSF000386">
    <property type="entry name" value="tRNA_mtase"/>
    <property type="match status" value="1"/>
</dbReference>
<keyword evidence="7 15" id="KW-0963">Cytoplasm</keyword>
<dbReference type="CDD" id="cd18080">
    <property type="entry name" value="TrmD-like"/>
    <property type="match status" value="1"/>
</dbReference>
<dbReference type="InterPro" id="IPR023148">
    <property type="entry name" value="tRNA_m1G_MeTrfase_C_sf"/>
</dbReference>
<accession>A0ABR7G8U4</accession>
<evidence type="ECO:0000256" key="1">
    <source>
        <dbReference type="ARBA" id="ARBA00002634"/>
    </source>
</evidence>
<evidence type="ECO:0000313" key="19">
    <source>
        <dbReference type="EMBL" id="MBC5683854.1"/>
    </source>
</evidence>
<feature type="domain" description="tRNA methyltransferase TRMD/TRM10-type" evidence="18">
    <location>
        <begin position="1"/>
        <end position="250"/>
    </location>
</feature>
<name>A0ABR7G8U4_9FIRM</name>
<gene>
    <name evidence="15 19" type="primary">trmD</name>
    <name evidence="19" type="ORF">H8S40_09790</name>
</gene>
<dbReference type="NCBIfam" id="NF000648">
    <property type="entry name" value="PRK00026.1"/>
    <property type="match status" value="1"/>
</dbReference>
<evidence type="ECO:0000256" key="6">
    <source>
        <dbReference type="ARBA" id="ARBA00014679"/>
    </source>
</evidence>
<evidence type="ECO:0000256" key="16">
    <source>
        <dbReference type="RuleBase" id="RU003464"/>
    </source>
</evidence>
<comment type="subcellular location">
    <subcellularLocation>
        <location evidence="2 15 16">Cytoplasm</location>
    </subcellularLocation>
</comment>
<evidence type="ECO:0000256" key="9">
    <source>
        <dbReference type="ARBA" id="ARBA00022679"/>
    </source>
</evidence>
<keyword evidence="9 15" id="KW-0808">Transferase</keyword>
<evidence type="ECO:0000256" key="12">
    <source>
        <dbReference type="ARBA" id="ARBA00029736"/>
    </source>
</evidence>
<evidence type="ECO:0000256" key="11">
    <source>
        <dbReference type="ARBA" id="ARBA00022694"/>
    </source>
</evidence>
<dbReference type="InterPro" id="IPR029028">
    <property type="entry name" value="Alpha/beta_knot_MTases"/>
</dbReference>
<dbReference type="HAMAP" id="MF_00605">
    <property type="entry name" value="TrmD"/>
    <property type="match status" value="1"/>
</dbReference>
<evidence type="ECO:0000256" key="2">
    <source>
        <dbReference type="ARBA" id="ARBA00004496"/>
    </source>
</evidence>
<dbReference type="Gene3D" id="3.40.1280.10">
    <property type="match status" value="1"/>
</dbReference>
<keyword evidence="10 15" id="KW-0949">S-adenosyl-L-methionine</keyword>
<dbReference type="Proteomes" id="UP000631576">
    <property type="component" value="Unassembled WGS sequence"/>
</dbReference>
<comment type="subunit">
    <text evidence="4 15 16">Homodimer.</text>
</comment>
<comment type="similarity">
    <text evidence="3 15 16">Belongs to the RNA methyltransferase TrmD family.</text>
</comment>
<organism evidence="19 20">
    <name type="scientific">Ruminococcus hominis</name>
    <dbReference type="NCBI Taxonomy" id="2763065"/>
    <lineage>
        <taxon>Bacteria</taxon>
        <taxon>Bacillati</taxon>
        <taxon>Bacillota</taxon>
        <taxon>Clostridia</taxon>
        <taxon>Eubacteriales</taxon>
        <taxon>Oscillospiraceae</taxon>
        <taxon>Ruminococcus</taxon>
    </lineage>
</organism>
<dbReference type="EMBL" id="JACOPE010000001">
    <property type="protein sequence ID" value="MBC5683854.1"/>
    <property type="molecule type" value="Genomic_DNA"/>
</dbReference>
<feature type="binding site" evidence="15">
    <location>
        <position position="137"/>
    </location>
    <ligand>
        <name>S-adenosyl-L-methionine</name>
        <dbReference type="ChEBI" id="CHEBI:59789"/>
    </ligand>
</feature>
<dbReference type="GO" id="GO:0052906">
    <property type="term" value="F:tRNA (guanine(37)-N1)-methyltransferase activity"/>
    <property type="evidence" value="ECO:0007669"/>
    <property type="project" value="UniProtKB-EC"/>
</dbReference>
<evidence type="ECO:0000256" key="8">
    <source>
        <dbReference type="ARBA" id="ARBA00022603"/>
    </source>
</evidence>
<protein>
    <recommendedName>
        <fullName evidence="6 15">tRNA (guanine-N(1)-)-methyltransferase</fullName>
        <ecNumber evidence="5 15">2.1.1.228</ecNumber>
    </recommendedName>
    <alternativeName>
        <fullName evidence="12 15">M1G-methyltransferase</fullName>
    </alternativeName>
    <alternativeName>
        <fullName evidence="13 15">tRNA [GM37] methyltransferase</fullName>
    </alternativeName>
</protein>
<keyword evidence="20" id="KW-1185">Reference proteome</keyword>
<evidence type="ECO:0000256" key="14">
    <source>
        <dbReference type="ARBA" id="ARBA00047783"/>
    </source>
</evidence>
<dbReference type="PANTHER" id="PTHR46417:SF1">
    <property type="entry name" value="TRNA (GUANINE-N(1)-)-METHYLTRANSFERASE"/>
    <property type="match status" value="1"/>
</dbReference>
<reference evidence="19 20" key="1">
    <citation type="submission" date="2020-08" db="EMBL/GenBank/DDBJ databases">
        <title>Genome public.</title>
        <authorList>
            <person name="Liu C."/>
            <person name="Sun Q."/>
        </authorList>
    </citation>
    <scope>NUCLEOTIDE SEQUENCE [LARGE SCALE GENOMIC DNA]</scope>
    <source>
        <strain evidence="19 20">NSJ-13</strain>
    </source>
</reference>
<evidence type="ECO:0000256" key="15">
    <source>
        <dbReference type="HAMAP-Rule" id="MF_00605"/>
    </source>
</evidence>
<dbReference type="Gene3D" id="1.10.1270.20">
    <property type="entry name" value="tRNA(m1g37)methyltransferase, domain 2"/>
    <property type="match status" value="1"/>
</dbReference>
<sequence length="270" mass="31066">MNFHIMTLFPEMVMNGLNTSIIGRAISRDLLSIEAVNIRDFAFNKHQSVDDYPYGGGAGMLMQAEPVYLAYQSIEESIAKRKKESQIENTPANEEQTENNLDKKKTRVVYLSPQGDTFNQKMAEELAQEEDLVLLCGHYEGIDERVLEEIVTDYVSIGDYILTGGELPAMVMVDTISRLVPGVLHNDVSAEFESFQDNLLEYPQYSRPEEWHGKKVPAILLSGHHANIEKWRREQSILRTKERRPDLFEKCELTKKEKKWLEEVEAQKQK</sequence>
<dbReference type="Pfam" id="PF01746">
    <property type="entry name" value="tRNA_m1G_MT"/>
    <property type="match status" value="1"/>
</dbReference>
<evidence type="ECO:0000256" key="10">
    <source>
        <dbReference type="ARBA" id="ARBA00022691"/>
    </source>
</evidence>
<dbReference type="InterPro" id="IPR016009">
    <property type="entry name" value="tRNA_MeTrfase_TRMD/TRM10"/>
</dbReference>
<proteinExistence type="inferred from homology"/>
<dbReference type="NCBIfam" id="TIGR00088">
    <property type="entry name" value="trmD"/>
    <property type="match status" value="1"/>
</dbReference>
<evidence type="ECO:0000259" key="18">
    <source>
        <dbReference type="Pfam" id="PF01746"/>
    </source>
</evidence>
<feature type="region of interest" description="Disordered" evidence="17">
    <location>
        <begin position="82"/>
        <end position="101"/>
    </location>
</feature>
<evidence type="ECO:0000256" key="13">
    <source>
        <dbReference type="ARBA" id="ARBA00033392"/>
    </source>
</evidence>